<evidence type="ECO:0000259" key="1">
    <source>
        <dbReference type="Pfam" id="PF13470"/>
    </source>
</evidence>
<dbReference type="Pfam" id="PF13470">
    <property type="entry name" value="PIN_3"/>
    <property type="match status" value="1"/>
</dbReference>
<dbReference type="InterPro" id="IPR029060">
    <property type="entry name" value="PIN-like_dom_sf"/>
</dbReference>
<dbReference type="EMBL" id="KC246780">
    <property type="protein sequence ID" value="AHF23953.1"/>
    <property type="molecule type" value="Genomic_DNA"/>
</dbReference>
<dbReference type="SUPFAM" id="SSF88723">
    <property type="entry name" value="PIN domain-like"/>
    <property type="match status" value="1"/>
</dbReference>
<evidence type="ECO:0000313" key="2">
    <source>
        <dbReference type="EMBL" id="AHF23953.1"/>
    </source>
</evidence>
<dbReference type="Gene3D" id="3.40.50.1010">
    <property type="entry name" value="5'-nuclease"/>
    <property type="match status" value="1"/>
</dbReference>
<dbReference type="AlphaFoldDB" id="W0FH17"/>
<accession>W0FH17</accession>
<organism evidence="2">
    <name type="scientific">uncultured bacterium Contig19</name>
    <dbReference type="NCBI Taxonomy" id="1393523"/>
    <lineage>
        <taxon>Bacteria</taxon>
        <taxon>environmental samples</taxon>
    </lineage>
</organism>
<proteinExistence type="predicted"/>
<sequence>MYKIALDTNILVDYLMGREPTCSDCKQLLLMHASCQHAVYAASISLKDAYYLVAMQLKRMERQASGALSATMARAANEVAWACIRSLIENVLVLPVGRAESIQAFTYKPLHNDFEDNLVVAAALSANVDFLVTNDEALLRHAPIACLSSNDMLALLKEERA</sequence>
<reference evidence="2" key="1">
    <citation type="journal article" date="2013" name="PLoS ONE">
        <title>Metagenomic insights into the carbohydrate-active enzymes carried by the microorganisms adhering to solid digesta in the rumen of cows.</title>
        <authorList>
            <person name="Wang L."/>
            <person name="Hatem A."/>
            <person name="Catalyurek U.V."/>
            <person name="Morrison M."/>
            <person name="Yu Z."/>
        </authorList>
    </citation>
    <scope>NUCLEOTIDE SEQUENCE</scope>
</reference>
<dbReference type="InterPro" id="IPR002716">
    <property type="entry name" value="PIN_dom"/>
</dbReference>
<feature type="domain" description="PIN" evidence="1">
    <location>
        <begin position="4"/>
        <end position="136"/>
    </location>
</feature>
<name>W0FH17_9BACT</name>
<protein>
    <submittedName>
        <fullName evidence="2">PilT protein domain-containing protein</fullName>
    </submittedName>
</protein>